<organism evidence="3 4">
    <name type="scientific">Haloarcula salinisoli</name>
    <dbReference type="NCBI Taxonomy" id="2487746"/>
    <lineage>
        <taxon>Archaea</taxon>
        <taxon>Methanobacteriati</taxon>
        <taxon>Methanobacteriota</taxon>
        <taxon>Stenosarchaea group</taxon>
        <taxon>Halobacteria</taxon>
        <taxon>Halobacteriales</taxon>
        <taxon>Haloarculaceae</taxon>
        <taxon>Haloarcula</taxon>
    </lineage>
</organism>
<reference evidence="3" key="1">
    <citation type="submission" date="2021-06" db="EMBL/GenBank/DDBJ databases">
        <title>Halomicroarcula sp. F24A a new haloarchaeum isolated from saline soil.</title>
        <authorList>
            <person name="Duran-Viseras A."/>
            <person name="Sanchez-Porro C."/>
            <person name="Ventosa A."/>
        </authorList>
    </citation>
    <scope>NUCLEOTIDE SEQUENCE</scope>
    <source>
        <strain evidence="3">F24A</strain>
    </source>
</reference>
<dbReference type="InterPro" id="IPR002372">
    <property type="entry name" value="PQQ_rpt_dom"/>
</dbReference>
<evidence type="ECO:0000259" key="2">
    <source>
        <dbReference type="Pfam" id="PF13360"/>
    </source>
</evidence>
<dbReference type="SUPFAM" id="SSF50998">
    <property type="entry name" value="Quinoprotein alcohol dehydrogenase-like"/>
    <property type="match status" value="1"/>
</dbReference>
<dbReference type="Gene3D" id="2.40.128.630">
    <property type="match status" value="1"/>
</dbReference>
<dbReference type="InterPro" id="IPR011047">
    <property type="entry name" value="Quinoprotein_ADH-like_sf"/>
</dbReference>
<dbReference type="Pfam" id="PF13360">
    <property type="entry name" value="PQQ_2"/>
    <property type="match status" value="1"/>
</dbReference>
<dbReference type="SMART" id="SM00564">
    <property type="entry name" value="PQQ"/>
    <property type="match status" value="2"/>
</dbReference>
<evidence type="ECO:0000256" key="1">
    <source>
        <dbReference type="SAM" id="MobiDB-lite"/>
    </source>
</evidence>
<proteinExistence type="predicted"/>
<protein>
    <submittedName>
        <fullName evidence="3">PQQ-like beta-propeller repeat protein</fullName>
    </submittedName>
</protein>
<feature type="region of interest" description="Disordered" evidence="1">
    <location>
        <begin position="35"/>
        <end position="55"/>
    </location>
</feature>
<dbReference type="PANTHER" id="PTHR34512">
    <property type="entry name" value="CELL SURFACE PROTEIN"/>
    <property type="match status" value="1"/>
</dbReference>
<dbReference type="InterPro" id="IPR018391">
    <property type="entry name" value="PQQ_b-propeller_rpt"/>
</dbReference>
<gene>
    <name evidence="3" type="ORF">EGD98_03845</name>
</gene>
<sequence length="143" mass="15323">MSNGPQRSSSRSTRRALLQAVAGSGLLATGVAEYSGSRGCRPADHDLSEQTGSDPVERWRFERADEQFSAPTVVDGTAYVGGESAIYAIDTSDGSQRWRFETDSSPVSAPTVADGTVFAADRLLYALDAEDGSVQWRYEPIGL</sequence>
<evidence type="ECO:0000313" key="3">
    <source>
        <dbReference type="EMBL" id="MBX0302803.1"/>
    </source>
</evidence>
<keyword evidence="4" id="KW-1185">Reference proteome</keyword>
<dbReference type="EMBL" id="RKLQ01000001">
    <property type="protein sequence ID" value="MBX0302803.1"/>
    <property type="molecule type" value="Genomic_DNA"/>
</dbReference>
<accession>A0A8J8CA99</accession>
<evidence type="ECO:0000313" key="4">
    <source>
        <dbReference type="Proteomes" id="UP000783863"/>
    </source>
</evidence>
<feature type="domain" description="Pyrrolo-quinoline quinone repeat" evidence="2">
    <location>
        <begin position="57"/>
        <end position="139"/>
    </location>
</feature>
<comment type="caution">
    <text evidence="3">The sequence shown here is derived from an EMBL/GenBank/DDBJ whole genome shotgun (WGS) entry which is preliminary data.</text>
</comment>
<dbReference type="RefSeq" id="WP_220587032.1">
    <property type="nucleotide sequence ID" value="NZ_RKLQ01000001.1"/>
</dbReference>
<dbReference type="Proteomes" id="UP000783863">
    <property type="component" value="Unassembled WGS sequence"/>
</dbReference>
<dbReference type="PANTHER" id="PTHR34512:SF30">
    <property type="entry name" value="OUTER MEMBRANE PROTEIN ASSEMBLY FACTOR BAMB"/>
    <property type="match status" value="1"/>
</dbReference>
<name>A0A8J8CA99_9EURY</name>
<dbReference type="AlphaFoldDB" id="A0A8J8CA99"/>